<keyword evidence="6" id="KW-0862">Zinc</keyword>
<evidence type="ECO:0000313" key="11">
    <source>
        <dbReference type="EMBL" id="MFM9645638.1"/>
    </source>
</evidence>
<keyword evidence="8" id="KW-0770">Synapse</keyword>
<evidence type="ECO:0000256" key="1">
    <source>
        <dbReference type="ARBA" id="ARBA00004146"/>
    </source>
</evidence>
<keyword evidence="7" id="KW-1133">Transmembrane helix</keyword>
<dbReference type="PANTHER" id="PTHR31937:SF2">
    <property type="entry name" value="TRANSMEMBRANE PROTEIN 163"/>
    <property type="match status" value="1"/>
</dbReference>
<evidence type="ECO:0000256" key="7">
    <source>
        <dbReference type="ARBA" id="ARBA00022989"/>
    </source>
</evidence>
<comment type="caution">
    <text evidence="11">The sequence shown here is derived from an EMBL/GenBank/DDBJ whole genome shotgun (WGS) entry which is preliminary data.</text>
</comment>
<dbReference type="InterPro" id="IPR027469">
    <property type="entry name" value="Cation_efflux_TMD_sf"/>
</dbReference>
<evidence type="ECO:0000256" key="9">
    <source>
        <dbReference type="ARBA" id="ARBA00023136"/>
    </source>
</evidence>
<evidence type="ECO:0000256" key="2">
    <source>
        <dbReference type="ARBA" id="ARBA00004644"/>
    </source>
</evidence>
<organism evidence="11 12">
    <name type="scientific">Streptomyces galilaeus</name>
    <dbReference type="NCBI Taxonomy" id="33899"/>
    <lineage>
        <taxon>Bacteria</taxon>
        <taxon>Bacillati</taxon>
        <taxon>Actinomycetota</taxon>
        <taxon>Actinomycetes</taxon>
        <taxon>Kitasatosporales</taxon>
        <taxon>Streptomycetaceae</taxon>
        <taxon>Streptomyces</taxon>
    </lineage>
</organism>
<evidence type="ECO:0008006" key="13">
    <source>
        <dbReference type="Google" id="ProtNLM"/>
    </source>
</evidence>
<dbReference type="EMBL" id="JBJVNE010000002">
    <property type="protein sequence ID" value="MFM9645638.1"/>
    <property type="molecule type" value="Genomic_DNA"/>
</dbReference>
<protein>
    <recommendedName>
        <fullName evidence="13">Cation transporter</fullName>
    </recommendedName>
</protein>
<dbReference type="PANTHER" id="PTHR31937">
    <property type="entry name" value="TRANSMEMBRANE PROTEIN 163"/>
    <property type="match status" value="1"/>
</dbReference>
<evidence type="ECO:0000256" key="6">
    <source>
        <dbReference type="ARBA" id="ARBA00022833"/>
    </source>
</evidence>
<evidence type="ECO:0000256" key="8">
    <source>
        <dbReference type="ARBA" id="ARBA00023018"/>
    </source>
</evidence>
<keyword evidence="10" id="KW-0968">Cytoplasmic vesicle</keyword>
<comment type="subcellular location">
    <subcellularLocation>
        <location evidence="2">Cytoplasmic vesicle</location>
        <location evidence="2">Secretory vesicle</location>
        <location evidence="2">Synaptic vesicle membrane</location>
        <topology evidence="2">Multi-pass membrane protein</topology>
    </subcellularLocation>
    <subcellularLocation>
        <location evidence="1">Early endosome membrane</location>
    </subcellularLocation>
</comment>
<dbReference type="InterPro" id="IPR026765">
    <property type="entry name" value="Tmem163"/>
</dbReference>
<dbReference type="RefSeq" id="WP_409085155.1">
    <property type="nucleotide sequence ID" value="NZ_JBJVMW010000001.1"/>
</dbReference>
<sequence length="117" mass="12208">MVAITAGTLALSTVLIGFGLDSVIEVSSAAAVAWQFSADDHAAREAREKTLVYVPLRRAVLVGLVLNATLGWSWADPIAALAIAVIAVKEGREPWQGVIQTGAVLMDGIFGAAPRQP</sequence>
<evidence type="ECO:0000256" key="5">
    <source>
        <dbReference type="ARBA" id="ARBA00022753"/>
    </source>
</evidence>
<accession>A0ABW9ID49</accession>
<reference evidence="11 12" key="1">
    <citation type="submission" date="2024-12" db="EMBL/GenBank/DDBJ databases">
        <title>Forecasting of Potato common scab and diversities of Pathogenic streptomyces spp. in china.</title>
        <authorList>
            <person name="Handique U."/>
            <person name="Wu J."/>
        </authorList>
    </citation>
    <scope>NUCLEOTIDE SEQUENCE [LARGE SCALE GENOMIC DNA]</scope>
    <source>
        <strain evidence="11 12">ZRIMU1585</strain>
    </source>
</reference>
<keyword evidence="4" id="KW-0812">Transmembrane</keyword>
<evidence type="ECO:0000256" key="3">
    <source>
        <dbReference type="ARBA" id="ARBA00008731"/>
    </source>
</evidence>
<comment type="similarity">
    <text evidence="3">Belongs to the TMEM163 family.</text>
</comment>
<evidence type="ECO:0000313" key="12">
    <source>
        <dbReference type="Proteomes" id="UP001631993"/>
    </source>
</evidence>
<gene>
    <name evidence="11" type="ORF">ACKI1S_05745</name>
</gene>
<evidence type="ECO:0000256" key="10">
    <source>
        <dbReference type="ARBA" id="ARBA00023329"/>
    </source>
</evidence>
<dbReference type="Proteomes" id="UP001631993">
    <property type="component" value="Unassembled WGS sequence"/>
</dbReference>
<proteinExistence type="inferred from homology"/>
<evidence type="ECO:0000256" key="4">
    <source>
        <dbReference type="ARBA" id="ARBA00022692"/>
    </source>
</evidence>
<name>A0ABW9ID49_STRGJ</name>
<keyword evidence="12" id="KW-1185">Reference proteome</keyword>
<keyword evidence="5" id="KW-0967">Endosome</keyword>
<keyword evidence="9" id="KW-0472">Membrane</keyword>
<dbReference type="SUPFAM" id="SSF161111">
    <property type="entry name" value="Cation efflux protein transmembrane domain-like"/>
    <property type="match status" value="1"/>
</dbReference>